<reference evidence="1" key="1">
    <citation type="submission" date="2023-06" db="EMBL/GenBank/DDBJ databases">
        <title>Survivors Of The Sea: Transcriptome response of Skeletonema marinoi to long-term dormancy.</title>
        <authorList>
            <person name="Pinder M.I.M."/>
            <person name="Kourtchenko O."/>
            <person name="Robertson E.K."/>
            <person name="Larsson T."/>
            <person name="Maumus F."/>
            <person name="Osuna-Cruz C.M."/>
            <person name="Vancaester E."/>
            <person name="Stenow R."/>
            <person name="Vandepoele K."/>
            <person name="Ploug H."/>
            <person name="Bruchert V."/>
            <person name="Godhe A."/>
            <person name="Topel M."/>
        </authorList>
    </citation>
    <scope>NUCLEOTIDE SEQUENCE</scope>
    <source>
        <strain evidence="1">R05AC</strain>
    </source>
</reference>
<accession>A0AAD8YFS6</accession>
<dbReference type="EMBL" id="JATAAI010000007">
    <property type="protein sequence ID" value="KAK1744622.1"/>
    <property type="molecule type" value="Genomic_DNA"/>
</dbReference>
<organism evidence="1 2">
    <name type="scientific">Skeletonema marinoi</name>
    <dbReference type="NCBI Taxonomy" id="267567"/>
    <lineage>
        <taxon>Eukaryota</taxon>
        <taxon>Sar</taxon>
        <taxon>Stramenopiles</taxon>
        <taxon>Ochrophyta</taxon>
        <taxon>Bacillariophyta</taxon>
        <taxon>Coscinodiscophyceae</taxon>
        <taxon>Thalassiosirophycidae</taxon>
        <taxon>Thalassiosirales</taxon>
        <taxon>Skeletonemataceae</taxon>
        <taxon>Skeletonema</taxon>
        <taxon>Skeletonema marinoi-dohrnii complex</taxon>
    </lineage>
</organism>
<proteinExistence type="predicted"/>
<sequence length="97" mass="10639">MPQQPESTSPLHLLQSCLLANKEATQCLNDESPIHCFWNVLQSRINSSDHSVASLVPSAAAYSPSRAEMVNAHNDMRQDWNLSSLIWNSGAAASFRG</sequence>
<protein>
    <submittedName>
        <fullName evidence="1">Uncharacterized protein</fullName>
    </submittedName>
</protein>
<name>A0AAD8YFS6_9STRA</name>
<dbReference type="Proteomes" id="UP001224775">
    <property type="component" value="Unassembled WGS sequence"/>
</dbReference>
<gene>
    <name evidence="1" type="ORF">QTG54_005155</name>
</gene>
<keyword evidence="2" id="KW-1185">Reference proteome</keyword>
<evidence type="ECO:0000313" key="2">
    <source>
        <dbReference type="Proteomes" id="UP001224775"/>
    </source>
</evidence>
<evidence type="ECO:0000313" key="1">
    <source>
        <dbReference type="EMBL" id="KAK1744622.1"/>
    </source>
</evidence>
<comment type="caution">
    <text evidence="1">The sequence shown here is derived from an EMBL/GenBank/DDBJ whole genome shotgun (WGS) entry which is preliminary data.</text>
</comment>
<dbReference type="AlphaFoldDB" id="A0AAD8YFS6"/>